<evidence type="ECO:0000313" key="16">
    <source>
        <dbReference type="Proteomes" id="UP000472264"/>
    </source>
</evidence>
<evidence type="ECO:0000256" key="13">
    <source>
        <dbReference type="ARBA" id="ARBA00038521"/>
    </source>
</evidence>
<sequence length="202" mass="23583">MYYQILINLRKIVLHCYGKTKRILFNITLWFVYLSRKKTPFSPLDLRLSFSVPVLTDAKGVCSPALASSATACSYQSDINTILLCLKDRVATGRLAFGFRKWFYNLSGFNKYGLMRDDTLYEDADVKEALKRLPENLYNERMFRIKRALDLSMKAQILPQNQWTKFEEVRILKISFLQSTWINLGHKRASTITHTQDRLLLL</sequence>
<keyword evidence="9" id="KW-0472">Membrane</keyword>
<dbReference type="GO" id="GO:0006122">
    <property type="term" value="P:mitochondrial electron transport, ubiquinol to cytochrome c"/>
    <property type="evidence" value="ECO:0007669"/>
    <property type="project" value="InterPro"/>
</dbReference>
<evidence type="ECO:0000256" key="8">
    <source>
        <dbReference type="ARBA" id="ARBA00023128"/>
    </source>
</evidence>
<comment type="subcellular location">
    <subcellularLocation>
        <location evidence="1">Mitochondrion inner membrane</location>
        <topology evidence="1">Peripheral membrane protein</topology>
        <orientation evidence="1">Matrix side</orientation>
    </subcellularLocation>
</comment>
<name>A0A665TQM3_ECHNA</name>
<keyword evidence="4" id="KW-0813">Transport</keyword>
<dbReference type="PANTHER" id="PTHR12022">
    <property type="entry name" value="UBIQUINOL-CYTOCHROME C REDUCTASE COMPLEX 14 KD PROTEIN"/>
    <property type="match status" value="1"/>
</dbReference>
<dbReference type="Ensembl" id="ENSENLT00000010709.1">
    <property type="protein sequence ID" value="ENSENLP00000010248.1"/>
    <property type="gene ID" value="ENSENLG00000004948.1"/>
</dbReference>
<dbReference type="InterPro" id="IPR036544">
    <property type="entry name" value="QCR7_sf"/>
</dbReference>
<reference evidence="15" key="3">
    <citation type="submission" date="2025-09" db="UniProtKB">
        <authorList>
            <consortium name="Ensembl"/>
        </authorList>
    </citation>
    <scope>IDENTIFICATION</scope>
</reference>
<keyword evidence="6" id="KW-0999">Mitochondrion inner membrane</keyword>
<evidence type="ECO:0000256" key="1">
    <source>
        <dbReference type="ARBA" id="ARBA00004443"/>
    </source>
</evidence>
<dbReference type="SUPFAM" id="SSF81524">
    <property type="entry name" value="14 kDa protein of cytochrome bc1 complex (Ubiquinol-cytochrome c reductase)"/>
    <property type="match status" value="1"/>
</dbReference>
<evidence type="ECO:0000313" key="15">
    <source>
        <dbReference type="Ensembl" id="ENSENLP00000010248.1"/>
    </source>
</evidence>
<evidence type="ECO:0000256" key="3">
    <source>
        <dbReference type="ARBA" id="ARBA00016323"/>
    </source>
</evidence>
<dbReference type="PANTHER" id="PTHR12022:SF0">
    <property type="entry name" value="CYTOCHROME B-C1 COMPLEX SUBUNIT 7"/>
    <property type="match status" value="1"/>
</dbReference>
<keyword evidence="8" id="KW-0496">Mitochondrion</keyword>
<proteinExistence type="inferred from homology"/>
<evidence type="ECO:0000256" key="7">
    <source>
        <dbReference type="ARBA" id="ARBA00022982"/>
    </source>
</evidence>
<dbReference type="FunFam" id="1.10.1090.10:FF:000001">
    <property type="entry name" value="Cytochrome b-c1 complex subunit 7"/>
    <property type="match status" value="1"/>
</dbReference>
<dbReference type="InterPro" id="IPR003197">
    <property type="entry name" value="QCR7"/>
</dbReference>
<comment type="subunit">
    <text evidence="13">Component of the ubiquinol-cytochrome c oxidoreductase (cytochrome b-c1 complex, complex III, CIII), a multisubunit enzyme composed of 3 respiratory subunits cytochrome b, cytochrome c1 and Rieske protein, 2 core protein subunits, and additional low-molecular weight protein subunits. The complex exists as an obligatory dimer and forms supercomplexes (SCs) in the inner mitochondrial membrane with cytochrome c oxidase (complex IV, CIV).</text>
</comment>
<keyword evidence="7" id="KW-0249">Electron transport</keyword>
<reference evidence="15" key="2">
    <citation type="submission" date="2025-08" db="UniProtKB">
        <authorList>
            <consortium name="Ensembl"/>
        </authorList>
    </citation>
    <scope>IDENTIFICATION</scope>
</reference>
<evidence type="ECO:0000256" key="10">
    <source>
        <dbReference type="ARBA" id="ARBA00031021"/>
    </source>
</evidence>
<accession>A0A665TQM3</accession>
<keyword evidence="16" id="KW-1185">Reference proteome</keyword>
<evidence type="ECO:0000256" key="2">
    <source>
        <dbReference type="ARBA" id="ARBA00008554"/>
    </source>
</evidence>
<dbReference type="AlphaFoldDB" id="A0A665TQM3"/>
<dbReference type="InParanoid" id="A0A665TQM3"/>
<dbReference type="Pfam" id="PF02271">
    <property type="entry name" value="UCR_14kD"/>
    <property type="match status" value="1"/>
</dbReference>
<evidence type="ECO:0000256" key="14">
    <source>
        <dbReference type="ARBA" id="ARBA00046393"/>
    </source>
</evidence>
<evidence type="ECO:0000256" key="11">
    <source>
        <dbReference type="ARBA" id="ARBA00031684"/>
    </source>
</evidence>
<dbReference type="Proteomes" id="UP000472264">
    <property type="component" value="Chromosome 11"/>
</dbReference>
<evidence type="ECO:0000256" key="5">
    <source>
        <dbReference type="ARBA" id="ARBA00022660"/>
    </source>
</evidence>
<reference evidence="15" key="1">
    <citation type="submission" date="2021-04" db="EMBL/GenBank/DDBJ databases">
        <authorList>
            <consortium name="Wellcome Sanger Institute Data Sharing"/>
        </authorList>
    </citation>
    <scope>NUCLEOTIDE SEQUENCE [LARGE SCALE GENOMIC DNA]</scope>
</reference>
<evidence type="ECO:0000256" key="6">
    <source>
        <dbReference type="ARBA" id="ARBA00022792"/>
    </source>
</evidence>
<comment type="subunit">
    <text evidence="14">Component of the ubiquinol-cytochrome c oxidoreductase (cytochrome b-c1 complex, complex III, CIII), a multisubunit enzyme composed of 11 subunits. The complex is composed of 3 respiratory subunits cytochrome b, cytochrome c1 and Rieske protein UQCRFS1, 2 core protein subunits UQCRC1/QCR1 and UQCRC2/QCR2, and 6 low-molecular weight protein subunits UQCRH/QCR6, UQCRB/QCR7, UQCRQ/QCR8, UQCR10/QCR9, UQCR11/QCR10 and subunit 9, the cleavage product of Rieske protein UQCRFS1. The complex exists as an obligatory dimer and forms supercomplexes (SCs) in the inner mitochondrial membrane with NADH-ubiquinone oxidoreductase (complex I, CI) and cytochrome c oxidase (complex IV, CIV), resulting in different assemblies (supercomplex SCI(1)III(2)IV(1) and megacomplex MCI(2)III(2)IV(2)).</text>
</comment>
<evidence type="ECO:0000256" key="4">
    <source>
        <dbReference type="ARBA" id="ARBA00022448"/>
    </source>
</evidence>
<comment type="similarity">
    <text evidence="2">Belongs to the UQCRB/QCR7 family.</text>
</comment>
<dbReference type="GO" id="GO:0045275">
    <property type="term" value="C:respiratory chain complex III"/>
    <property type="evidence" value="ECO:0007669"/>
    <property type="project" value="InterPro"/>
</dbReference>
<dbReference type="GO" id="GO:0005743">
    <property type="term" value="C:mitochondrial inner membrane"/>
    <property type="evidence" value="ECO:0007669"/>
    <property type="project" value="UniProtKB-SubCell"/>
</dbReference>
<organism evidence="15 16">
    <name type="scientific">Echeneis naucrates</name>
    <name type="common">Live sharksucker</name>
    <dbReference type="NCBI Taxonomy" id="173247"/>
    <lineage>
        <taxon>Eukaryota</taxon>
        <taxon>Metazoa</taxon>
        <taxon>Chordata</taxon>
        <taxon>Craniata</taxon>
        <taxon>Vertebrata</taxon>
        <taxon>Euteleostomi</taxon>
        <taxon>Actinopterygii</taxon>
        <taxon>Neopterygii</taxon>
        <taxon>Teleostei</taxon>
        <taxon>Neoteleostei</taxon>
        <taxon>Acanthomorphata</taxon>
        <taxon>Carangaria</taxon>
        <taxon>Carangiformes</taxon>
        <taxon>Echeneidae</taxon>
        <taxon>Echeneis</taxon>
    </lineage>
</organism>
<protein>
    <recommendedName>
        <fullName evidence="3">Cytochrome b-c1 complex subunit 7</fullName>
    </recommendedName>
    <alternativeName>
        <fullName evidence="11">Complex III subunit 7</fullName>
    </alternativeName>
    <alternativeName>
        <fullName evidence="10">Complex III subunit VII</fullName>
    </alternativeName>
    <alternativeName>
        <fullName evidence="12">Ubiquinol-cytochrome c reductase complex 14 kDa protein</fullName>
    </alternativeName>
</protein>
<keyword evidence="5" id="KW-0679">Respiratory chain</keyword>
<dbReference type="Gene3D" id="1.10.1090.10">
    <property type="entry name" value="Cytochrome b-c1 complex subunit 7"/>
    <property type="match status" value="1"/>
</dbReference>
<evidence type="ECO:0000256" key="12">
    <source>
        <dbReference type="ARBA" id="ARBA00032927"/>
    </source>
</evidence>
<evidence type="ECO:0000256" key="9">
    <source>
        <dbReference type="ARBA" id="ARBA00023136"/>
    </source>
</evidence>